<comment type="caution">
    <text evidence="1">The sequence shown here is derived from an EMBL/GenBank/DDBJ whole genome shotgun (WGS) entry which is preliminary data.</text>
</comment>
<dbReference type="OrthoDB" id="7285254at2"/>
<proteinExistence type="predicted"/>
<sequence>MWLIDRHSDGLDAARIPLPLPLRAALVRWYIGEGSRHDEEAGITLVQQARIGSKWIACNCRGTKQAPPILTPAFLSEAETYYLRRLTSTNRPEHVSSCPFFRDQATNRITETRRAQTPADPPVGYFEVLRPAPEKLAQRPDDDASDDRTRSASVPRLARLLWRLIANAGLNIAVPSDQEPSERAIGAEFKLLAAAAARIEVAPGIELDRVLWTHGDALHSRRAFAGIRALSRRWPRGHAPQGFLTIFAKSFKGSTIFPAGSEPIAVANRVQSPSVRDNSITGPYLVIVVIGQYPEAQGYAPLRAYAQPIYSGLRFIPVDSNFHRTLLRALLRSRHRLMQDGIELAIEKPVFDRLTPLGSCRPEFLLEARSRLTGEIRRFIVQALEETSVELRIPKLAARRSLEQIAPVLSITPKDVEDEQIWRLIVEAFYRS</sequence>
<dbReference type="Proteomes" id="UP000179467">
    <property type="component" value="Unassembled WGS sequence"/>
</dbReference>
<evidence type="ECO:0000313" key="1">
    <source>
        <dbReference type="EMBL" id="OHT17898.1"/>
    </source>
</evidence>
<organism evidence="1 2">
    <name type="scientific">Edaphosphingomonas haloaromaticamans</name>
    <dbReference type="NCBI Taxonomy" id="653954"/>
    <lineage>
        <taxon>Bacteria</taxon>
        <taxon>Pseudomonadati</taxon>
        <taxon>Pseudomonadota</taxon>
        <taxon>Alphaproteobacteria</taxon>
        <taxon>Sphingomonadales</taxon>
        <taxon>Rhizorhabdaceae</taxon>
        <taxon>Edaphosphingomonas</taxon>
    </lineage>
</organism>
<dbReference type="AlphaFoldDB" id="A0A1S1H6U3"/>
<accession>A0A1S1H6U3</accession>
<protein>
    <submittedName>
        <fullName evidence="1">Uncharacterized protein</fullName>
    </submittedName>
</protein>
<reference evidence="1 2" key="1">
    <citation type="submission" date="2016-09" db="EMBL/GenBank/DDBJ databases">
        <title>Metabolic pathway, cell adaptation mechanisms and a novel monoxygenase revealed through proteogenomic-transcription analysis of a Sphingomonas haloaromaticamans strain degrading the fungicide ortho-phenylphenol.</title>
        <authorList>
            <person name="Perruchon C."/>
            <person name="Papadopoulou E.S."/>
            <person name="Rousidou C."/>
            <person name="Vasileiadis S."/>
            <person name="Tanou G."/>
            <person name="Amoutzias G."/>
            <person name="Molassiotis A."/>
            <person name="Karpouzas D.G."/>
        </authorList>
    </citation>
    <scope>NUCLEOTIDE SEQUENCE [LARGE SCALE GENOMIC DNA]</scope>
    <source>
        <strain evidence="1 2">P3</strain>
    </source>
</reference>
<gene>
    <name evidence="1" type="ORF">BHE75_04402</name>
</gene>
<dbReference type="RefSeq" id="WP_066701145.1">
    <property type="nucleotide sequence ID" value="NZ_MIPT01000002.1"/>
</dbReference>
<dbReference type="GeneID" id="39501577"/>
<dbReference type="EMBL" id="MIPT01000002">
    <property type="protein sequence ID" value="OHT17898.1"/>
    <property type="molecule type" value="Genomic_DNA"/>
</dbReference>
<evidence type="ECO:0000313" key="2">
    <source>
        <dbReference type="Proteomes" id="UP000179467"/>
    </source>
</evidence>
<keyword evidence="2" id="KW-1185">Reference proteome</keyword>
<name>A0A1S1H6U3_9SPHN</name>